<comment type="caution">
    <text evidence="15">The sequence shown here is derived from an EMBL/GenBank/DDBJ whole genome shotgun (WGS) entry which is preliminary data.</text>
</comment>
<dbReference type="Pfam" id="PF21436">
    <property type="entry name" value="STT3-PglB_core"/>
    <property type="match status" value="1"/>
</dbReference>
<keyword evidence="10" id="KW-0460">Magnesium</keyword>
<evidence type="ECO:0000256" key="12">
    <source>
        <dbReference type="ARBA" id="ARBA00023136"/>
    </source>
</evidence>
<dbReference type="InterPro" id="IPR048999">
    <property type="entry name" value="STT3-PglB_core"/>
</dbReference>
<keyword evidence="7" id="KW-0808">Transferase</keyword>
<comment type="similarity">
    <text evidence="5">Belongs to the STT3 family.</text>
</comment>
<evidence type="ECO:0000313" key="16">
    <source>
        <dbReference type="Proteomes" id="UP001281761"/>
    </source>
</evidence>
<evidence type="ECO:0000256" key="5">
    <source>
        <dbReference type="ARBA" id="ARBA00010810"/>
    </source>
</evidence>
<dbReference type="InterPro" id="IPR003674">
    <property type="entry name" value="Oligo_trans_STT3"/>
</dbReference>
<gene>
    <name evidence="15" type="ORF">BLNAU_6241</name>
</gene>
<feature type="domain" description="STT3/PglB/AglB core" evidence="14">
    <location>
        <begin position="47"/>
        <end position="81"/>
    </location>
</feature>
<dbReference type="EMBL" id="JARBJD010000035">
    <property type="protein sequence ID" value="KAK2958738.1"/>
    <property type="molecule type" value="Genomic_DNA"/>
</dbReference>
<sequence>MQPASVTLFSDRLIPYCRVIASEAAVTMSWEGASSWLRHNTETNARVMSWWDYGYQLTTVANRTVIVDNNTWNNSHSAMVGRVLFLLQ</sequence>
<protein>
    <submittedName>
        <fullName evidence="15">Dolichyl-diphosphooligosaccharide-protein glycosyltransferase subunit</fullName>
    </submittedName>
</protein>
<proteinExistence type="inferred from homology"/>
<evidence type="ECO:0000256" key="2">
    <source>
        <dbReference type="ARBA" id="ARBA00001946"/>
    </source>
</evidence>
<organism evidence="15 16">
    <name type="scientific">Blattamonas nauphoetae</name>
    <dbReference type="NCBI Taxonomy" id="2049346"/>
    <lineage>
        <taxon>Eukaryota</taxon>
        <taxon>Metamonada</taxon>
        <taxon>Preaxostyla</taxon>
        <taxon>Oxymonadida</taxon>
        <taxon>Blattamonas</taxon>
    </lineage>
</organism>
<reference evidence="15 16" key="1">
    <citation type="journal article" date="2022" name="bioRxiv">
        <title>Genomics of Preaxostyla Flagellates Illuminates Evolutionary Transitions and the Path Towards Mitochondrial Loss.</title>
        <authorList>
            <person name="Novak L.V.F."/>
            <person name="Treitli S.C."/>
            <person name="Pyrih J."/>
            <person name="Halakuc P."/>
            <person name="Pipaliya S.V."/>
            <person name="Vacek V."/>
            <person name="Brzon O."/>
            <person name="Soukal P."/>
            <person name="Eme L."/>
            <person name="Dacks J.B."/>
            <person name="Karnkowska A."/>
            <person name="Elias M."/>
            <person name="Hampl V."/>
        </authorList>
    </citation>
    <scope>NUCLEOTIDE SEQUENCE [LARGE SCALE GENOMIC DNA]</scope>
    <source>
        <strain evidence="15">NAU3</strain>
        <tissue evidence="15">Gut</tissue>
    </source>
</reference>
<evidence type="ECO:0000256" key="8">
    <source>
        <dbReference type="ARBA" id="ARBA00022692"/>
    </source>
</evidence>
<keyword evidence="9" id="KW-0479">Metal-binding</keyword>
<evidence type="ECO:0000256" key="6">
    <source>
        <dbReference type="ARBA" id="ARBA00022676"/>
    </source>
</evidence>
<name>A0ABQ9Y4S3_9EUKA</name>
<evidence type="ECO:0000313" key="15">
    <source>
        <dbReference type="EMBL" id="KAK2958738.1"/>
    </source>
</evidence>
<evidence type="ECO:0000256" key="7">
    <source>
        <dbReference type="ARBA" id="ARBA00022679"/>
    </source>
</evidence>
<keyword evidence="16" id="KW-1185">Reference proteome</keyword>
<evidence type="ECO:0000256" key="11">
    <source>
        <dbReference type="ARBA" id="ARBA00022989"/>
    </source>
</evidence>
<comment type="pathway">
    <text evidence="4">Protein modification; protein glycosylation.</text>
</comment>
<comment type="subcellular location">
    <subcellularLocation>
        <location evidence="3">Endomembrane system</location>
        <topology evidence="3">Multi-pass membrane protein</topology>
    </subcellularLocation>
</comment>
<keyword evidence="13" id="KW-0464">Manganese</keyword>
<keyword evidence="8" id="KW-0812">Transmembrane</keyword>
<evidence type="ECO:0000256" key="1">
    <source>
        <dbReference type="ARBA" id="ARBA00001936"/>
    </source>
</evidence>
<accession>A0ABQ9Y4S3</accession>
<evidence type="ECO:0000256" key="10">
    <source>
        <dbReference type="ARBA" id="ARBA00022842"/>
    </source>
</evidence>
<keyword evidence="11" id="KW-1133">Transmembrane helix</keyword>
<evidence type="ECO:0000259" key="14">
    <source>
        <dbReference type="Pfam" id="PF21436"/>
    </source>
</evidence>
<evidence type="ECO:0000256" key="4">
    <source>
        <dbReference type="ARBA" id="ARBA00004922"/>
    </source>
</evidence>
<dbReference type="PANTHER" id="PTHR13872">
    <property type="entry name" value="DOLICHYL-DIPHOSPHOOLIGOSACCHARIDE--PROTEIN GLYCOSYLTRANSFERASE SUBUNIT"/>
    <property type="match status" value="1"/>
</dbReference>
<dbReference type="PANTHER" id="PTHR13872:SF1">
    <property type="entry name" value="DOLICHYL-DIPHOSPHOOLIGOSACCHARIDE--PROTEIN GLYCOSYLTRANSFERASE SUBUNIT STT3B"/>
    <property type="match status" value="1"/>
</dbReference>
<keyword evidence="12" id="KW-0472">Membrane</keyword>
<dbReference type="Gene3D" id="3.40.50.12610">
    <property type="match status" value="1"/>
</dbReference>
<evidence type="ECO:0000256" key="13">
    <source>
        <dbReference type="ARBA" id="ARBA00023211"/>
    </source>
</evidence>
<evidence type="ECO:0000256" key="3">
    <source>
        <dbReference type="ARBA" id="ARBA00004127"/>
    </source>
</evidence>
<keyword evidence="6" id="KW-0328">Glycosyltransferase</keyword>
<comment type="cofactor">
    <cofactor evidence="1">
        <name>Mn(2+)</name>
        <dbReference type="ChEBI" id="CHEBI:29035"/>
    </cofactor>
</comment>
<evidence type="ECO:0000256" key="9">
    <source>
        <dbReference type="ARBA" id="ARBA00022723"/>
    </source>
</evidence>
<dbReference type="Proteomes" id="UP001281761">
    <property type="component" value="Unassembled WGS sequence"/>
</dbReference>
<comment type="cofactor">
    <cofactor evidence="2">
        <name>Mg(2+)</name>
        <dbReference type="ChEBI" id="CHEBI:18420"/>
    </cofactor>
</comment>